<dbReference type="EMBL" id="LRDH01000168">
    <property type="protein sequence ID" value="PPV12010.1"/>
    <property type="molecule type" value="Genomic_DNA"/>
</dbReference>
<organism evidence="1 2">
    <name type="scientific">Clostridium butyricum</name>
    <dbReference type="NCBI Taxonomy" id="1492"/>
    <lineage>
        <taxon>Bacteria</taxon>
        <taxon>Bacillati</taxon>
        <taxon>Bacillota</taxon>
        <taxon>Clostridia</taxon>
        <taxon>Eubacteriales</taxon>
        <taxon>Clostridiaceae</taxon>
        <taxon>Clostridium</taxon>
    </lineage>
</organism>
<dbReference type="Proteomes" id="UP000238081">
    <property type="component" value="Unassembled WGS sequence"/>
</dbReference>
<gene>
    <name evidence="1" type="ORF">AWN73_20095</name>
</gene>
<dbReference type="RefSeq" id="WP_043665580.1">
    <property type="nucleotide sequence ID" value="NZ_JSEG01000017.1"/>
</dbReference>
<evidence type="ECO:0000313" key="2">
    <source>
        <dbReference type="Proteomes" id="UP000238081"/>
    </source>
</evidence>
<name>A0A2S7F5A7_CLOBU</name>
<reference evidence="1 2" key="1">
    <citation type="submission" date="2016-01" db="EMBL/GenBank/DDBJ databases">
        <title>Characterization of the Clostridium difficile lineages that are prevalent in Hong Kong and China.</title>
        <authorList>
            <person name="Kwok J.S.-L."/>
            <person name="Lam W.-Y."/>
            <person name="Ip M."/>
            <person name="Chan T.-F."/>
            <person name="Hawkey P.M."/>
            <person name="Tsui S.K.-W."/>
        </authorList>
    </citation>
    <scope>NUCLEOTIDE SEQUENCE [LARGE SCALE GENOMIC DNA]</scope>
    <source>
        <strain evidence="1 2">300064</strain>
    </source>
</reference>
<sequence length="230" mass="26819">MKSERIGLRFSKKDEDIISWFLMLRENKIEQSFAVKALLKAFFLQETINGGSIKIRHNVKMEPTSIAINEIDLNDDIIKMKTKGIKLASFTKDIIRLYINISDIDKAPQISELQQIHTKYKLKYLNNIVYEQSQEIKVNIESLPKFKKNIINNIKNENNIIAEESNSNDKDINSNYENLIKEKNNMDMNFQSSSKITFFDEESNNLQEVSKIENDKKVKSKKRNPLLAQI</sequence>
<comment type="caution">
    <text evidence="1">The sequence shown here is derived from an EMBL/GenBank/DDBJ whole genome shotgun (WGS) entry which is preliminary data.</text>
</comment>
<accession>A0A2S7F5A7</accession>
<proteinExistence type="predicted"/>
<protein>
    <submittedName>
        <fullName evidence="1">Uncharacterized protein</fullName>
    </submittedName>
</protein>
<evidence type="ECO:0000313" key="1">
    <source>
        <dbReference type="EMBL" id="PPV12010.1"/>
    </source>
</evidence>
<dbReference type="AlphaFoldDB" id="A0A2S7F5A7"/>